<evidence type="ECO:0000313" key="1">
    <source>
        <dbReference type="EMBL" id="PUZ50874.1"/>
    </source>
</evidence>
<reference evidence="1 2" key="1">
    <citation type="submission" date="2018-04" db="EMBL/GenBank/DDBJ databases">
        <title>WGS assembly of Panicum hallii var. hallii HAL2.</title>
        <authorList>
            <person name="Lovell J."/>
            <person name="Jenkins J."/>
            <person name="Lowry D."/>
            <person name="Mamidi S."/>
            <person name="Sreedasyam A."/>
            <person name="Weng X."/>
            <person name="Barry K."/>
            <person name="Bonette J."/>
            <person name="Campitelli B."/>
            <person name="Daum C."/>
            <person name="Gordon S."/>
            <person name="Gould B."/>
            <person name="Lipzen A."/>
            <person name="MacQueen A."/>
            <person name="Palacio-Mejia J."/>
            <person name="Plott C."/>
            <person name="Shakirov E."/>
            <person name="Shu S."/>
            <person name="Yoshinaga Y."/>
            <person name="Zane M."/>
            <person name="Rokhsar D."/>
            <person name="Grimwood J."/>
            <person name="Schmutz J."/>
            <person name="Juenger T."/>
        </authorList>
    </citation>
    <scope>NUCLEOTIDE SEQUENCE [LARGE SCALE GENOMIC DNA]</scope>
    <source>
        <strain evidence="2">cv. HAL2</strain>
    </source>
</reference>
<proteinExistence type="predicted"/>
<dbReference type="AlphaFoldDB" id="A0A2T7D5J9"/>
<sequence length="41" mass="4687">MEISNASTDLIEIINTTQCEIFWLNTGMDKDQQHDASDMIN</sequence>
<dbReference type="Proteomes" id="UP000244336">
    <property type="component" value="Chromosome 6"/>
</dbReference>
<organism evidence="1 2">
    <name type="scientific">Panicum hallii var. hallii</name>
    <dbReference type="NCBI Taxonomy" id="1504633"/>
    <lineage>
        <taxon>Eukaryota</taxon>
        <taxon>Viridiplantae</taxon>
        <taxon>Streptophyta</taxon>
        <taxon>Embryophyta</taxon>
        <taxon>Tracheophyta</taxon>
        <taxon>Spermatophyta</taxon>
        <taxon>Magnoliopsida</taxon>
        <taxon>Liliopsida</taxon>
        <taxon>Poales</taxon>
        <taxon>Poaceae</taxon>
        <taxon>PACMAD clade</taxon>
        <taxon>Panicoideae</taxon>
        <taxon>Panicodae</taxon>
        <taxon>Paniceae</taxon>
        <taxon>Panicinae</taxon>
        <taxon>Panicum</taxon>
        <taxon>Panicum sect. Panicum</taxon>
    </lineage>
</organism>
<dbReference type="EMBL" id="CM009754">
    <property type="protein sequence ID" value="PUZ50874.1"/>
    <property type="molecule type" value="Genomic_DNA"/>
</dbReference>
<keyword evidence="2" id="KW-1185">Reference proteome</keyword>
<name>A0A2T7D5J9_9POAL</name>
<accession>A0A2T7D5J9</accession>
<evidence type="ECO:0000313" key="2">
    <source>
        <dbReference type="Proteomes" id="UP000244336"/>
    </source>
</evidence>
<protein>
    <submittedName>
        <fullName evidence="1">Uncharacterized protein</fullName>
    </submittedName>
</protein>
<dbReference type="Gramene" id="PUZ50874">
    <property type="protein sequence ID" value="PUZ50874"/>
    <property type="gene ID" value="GQ55_6G105400"/>
</dbReference>
<gene>
    <name evidence="1" type="ORF">GQ55_6G105400</name>
</gene>